<protein>
    <recommendedName>
        <fullName evidence="5">Hemerythrin-like domain-containing protein</fullName>
    </recommendedName>
</protein>
<proteinExistence type="inferred from homology"/>
<evidence type="ECO:0000256" key="1">
    <source>
        <dbReference type="ARBA" id="ARBA00010587"/>
    </source>
</evidence>
<keyword evidence="2" id="KW-0561">Oxygen transport</keyword>
<dbReference type="Gene3D" id="1.20.120.50">
    <property type="entry name" value="Hemerythrin-like"/>
    <property type="match status" value="1"/>
</dbReference>
<feature type="domain" description="Hemerythrin-like" evidence="5">
    <location>
        <begin position="8"/>
        <end position="117"/>
    </location>
</feature>
<evidence type="ECO:0000256" key="4">
    <source>
        <dbReference type="ARBA" id="ARBA00023004"/>
    </source>
</evidence>
<organism evidence="6 7">
    <name type="scientific">Sedimenticola thiotaurini</name>
    <dbReference type="NCBI Taxonomy" id="1543721"/>
    <lineage>
        <taxon>Bacteria</taxon>
        <taxon>Pseudomonadati</taxon>
        <taxon>Pseudomonadota</taxon>
        <taxon>Gammaproteobacteria</taxon>
        <taxon>Chromatiales</taxon>
        <taxon>Sedimenticolaceae</taxon>
        <taxon>Sedimenticola</taxon>
    </lineage>
</organism>
<dbReference type="PANTHER" id="PTHR37164">
    <property type="entry name" value="BACTERIOHEMERYTHRIN"/>
    <property type="match status" value="1"/>
</dbReference>
<dbReference type="EMBL" id="VMRY01000008">
    <property type="protein sequence ID" value="TVT58831.1"/>
    <property type="molecule type" value="Genomic_DNA"/>
</dbReference>
<dbReference type="PANTHER" id="PTHR37164:SF1">
    <property type="entry name" value="BACTERIOHEMERYTHRIN"/>
    <property type="match status" value="1"/>
</dbReference>
<dbReference type="InterPro" id="IPR012827">
    <property type="entry name" value="Hemerythrin_metal-bd"/>
</dbReference>
<gene>
    <name evidence="6" type="ORF">FHK82_03440</name>
</gene>
<dbReference type="Pfam" id="PF01814">
    <property type="entry name" value="Hemerythrin"/>
    <property type="match status" value="1"/>
</dbReference>
<sequence>MHHSEKSTIDGEHAIQIGMINLLGQAIAEKQSITDKTNILDQLINYTEVHFMSEQLIMRQHSYEGYNEHNVEHDNLMEQLLIMKDSVLSKETSVGSQLLNELRDLLITHIATQDRKLTNYLLSARGN</sequence>
<evidence type="ECO:0000259" key="5">
    <source>
        <dbReference type="Pfam" id="PF01814"/>
    </source>
</evidence>
<dbReference type="InterPro" id="IPR012312">
    <property type="entry name" value="Hemerythrin-like"/>
</dbReference>
<dbReference type="GO" id="GO:0046872">
    <property type="term" value="F:metal ion binding"/>
    <property type="evidence" value="ECO:0007669"/>
    <property type="project" value="UniProtKB-KW"/>
</dbReference>
<dbReference type="InterPro" id="IPR050669">
    <property type="entry name" value="Hemerythrin"/>
</dbReference>
<keyword evidence="4" id="KW-0408">Iron</keyword>
<dbReference type="GO" id="GO:0005344">
    <property type="term" value="F:oxygen carrier activity"/>
    <property type="evidence" value="ECO:0007669"/>
    <property type="project" value="UniProtKB-KW"/>
</dbReference>
<dbReference type="Proteomes" id="UP000317355">
    <property type="component" value="Unassembled WGS sequence"/>
</dbReference>
<keyword evidence="2" id="KW-0813">Transport</keyword>
<dbReference type="SUPFAM" id="SSF47188">
    <property type="entry name" value="Hemerythrin-like"/>
    <property type="match status" value="1"/>
</dbReference>
<evidence type="ECO:0000313" key="6">
    <source>
        <dbReference type="EMBL" id="TVT58831.1"/>
    </source>
</evidence>
<comment type="similarity">
    <text evidence="1">Belongs to the hemerythrin family.</text>
</comment>
<dbReference type="CDD" id="cd12107">
    <property type="entry name" value="Hemerythrin"/>
    <property type="match status" value="1"/>
</dbReference>
<dbReference type="InterPro" id="IPR035938">
    <property type="entry name" value="Hemerythrin-like_sf"/>
</dbReference>
<comment type="caution">
    <text evidence="6">The sequence shown here is derived from an EMBL/GenBank/DDBJ whole genome shotgun (WGS) entry which is preliminary data.</text>
</comment>
<evidence type="ECO:0000256" key="3">
    <source>
        <dbReference type="ARBA" id="ARBA00022723"/>
    </source>
</evidence>
<reference evidence="6 7" key="1">
    <citation type="submission" date="2019-07" db="EMBL/GenBank/DDBJ databases">
        <title>The pathways for chlorine oxyanion respiration interact through the shared metabolite chlorate.</title>
        <authorList>
            <person name="Barnum T.P."/>
            <person name="Cheng Y."/>
            <person name="Hill K.A."/>
            <person name="Lucas L.N."/>
            <person name="Carlson H.K."/>
            <person name="Coates J.D."/>
        </authorList>
    </citation>
    <scope>NUCLEOTIDE SEQUENCE [LARGE SCALE GENOMIC DNA]</scope>
    <source>
        <strain evidence="6">BK-3</strain>
    </source>
</reference>
<dbReference type="AlphaFoldDB" id="A0A558DCT3"/>
<evidence type="ECO:0000313" key="7">
    <source>
        <dbReference type="Proteomes" id="UP000317355"/>
    </source>
</evidence>
<evidence type="ECO:0000256" key="2">
    <source>
        <dbReference type="ARBA" id="ARBA00022621"/>
    </source>
</evidence>
<dbReference type="InterPro" id="IPR016131">
    <property type="entry name" value="Haemerythrin_Fe_BS"/>
</dbReference>
<keyword evidence="3" id="KW-0479">Metal-binding</keyword>
<dbReference type="PROSITE" id="PS00550">
    <property type="entry name" value="HEMERYTHRINS"/>
    <property type="match status" value="1"/>
</dbReference>
<dbReference type="NCBIfam" id="TIGR02481">
    <property type="entry name" value="hemeryth_dom"/>
    <property type="match status" value="1"/>
</dbReference>
<name>A0A558DCT3_9GAMM</name>
<accession>A0A558DCT3</accession>